<dbReference type="SMART" id="SM00406">
    <property type="entry name" value="IGv"/>
    <property type="match status" value="1"/>
</dbReference>
<accession>A0A8C3YHB4</accession>
<dbReference type="Ensembl" id="ENSCWAT00000016139.1">
    <property type="protein sequence ID" value="ENSCWAP00000014869.1"/>
    <property type="gene ID" value="ENSCWAG00000011508.1"/>
</dbReference>
<dbReference type="SUPFAM" id="SSF48726">
    <property type="entry name" value="Immunoglobulin"/>
    <property type="match status" value="1"/>
</dbReference>
<dbReference type="PROSITE" id="PS50835">
    <property type="entry name" value="IG_LIKE"/>
    <property type="match status" value="1"/>
</dbReference>
<reference evidence="3" key="2">
    <citation type="submission" date="2025-09" db="UniProtKB">
        <authorList>
            <consortium name="Ensembl"/>
        </authorList>
    </citation>
    <scope>IDENTIFICATION</scope>
</reference>
<protein>
    <recommendedName>
        <fullName evidence="2">Ig-like domain-containing protein</fullName>
    </recommendedName>
</protein>
<reference evidence="3" key="1">
    <citation type="submission" date="2025-08" db="UniProtKB">
        <authorList>
            <consortium name="Ensembl"/>
        </authorList>
    </citation>
    <scope>IDENTIFICATION</scope>
</reference>
<organism evidence="3 4">
    <name type="scientific">Catagonus wagneri</name>
    <name type="common">Chacoan peccary</name>
    <dbReference type="NCBI Taxonomy" id="51154"/>
    <lineage>
        <taxon>Eukaryota</taxon>
        <taxon>Metazoa</taxon>
        <taxon>Chordata</taxon>
        <taxon>Craniata</taxon>
        <taxon>Vertebrata</taxon>
        <taxon>Euteleostomi</taxon>
        <taxon>Mammalia</taxon>
        <taxon>Eutheria</taxon>
        <taxon>Laurasiatheria</taxon>
        <taxon>Artiodactyla</taxon>
        <taxon>Suina</taxon>
        <taxon>Tayassuidae</taxon>
        <taxon>Catagonus</taxon>
    </lineage>
</organism>
<proteinExistence type="predicted"/>
<dbReference type="InterPro" id="IPR013783">
    <property type="entry name" value="Ig-like_fold"/>
</dbReference>
<dbReference type="Proteomes" id="UP000694540">
    <property type="component" value="Unplaced"/>
</dbReference>
<dbReference type="PANTHER" id="PTHR23267">
    <property type="entry name" value="IMMUNOGLOBULIN LIGHT CHAIN"/>
    <property type="match status" value="1"/>
</dbReference>
<feature type="domain" description="Ig-like" evidence="2">
    <location>
        <begin position="16"/>
        <end position="125"/>
    </location>
</feature>
<evidence type="ECO:0000313" key="4">
    <source>
        <dbReference type="Proteomes" id="UP000694540"/>
    </source>
</evidence>
<dbReference type="InterPro" id="IPR013106">
    <property type="entry name" value="Ig_V-set"/>
</dbReference>
<dbReference type="Gene3D" id="2.60.40.10">
    <property type="entry name" value="Immunoglobulins"/>
    <property type="match status" value="1"/>
</dbReference>
<dbReference type="FunFam" id="2.60.40.10:FF:001230">
    <property type="entry name" value="Immunoglobulin kappa variable 8-16"/>
    <property type="match status" value="1"/>
</dbReference>
<name>A0A8C3YHB4_9CETA</name>
<sequence>MRAPVQLLGLLLLWLPGARFAIQLTQSPASLSASLGDTVTVTSMLTGRASESVSSYLARYLNWYLQKPGQSSQLLIYVASSRASGVPDRFTGSGSGTKFALKISRVEAEDAGVYYCSQGYKDHVT</sequence>
<feature type="chain" id="PRO_5034305901" description="Ig-like domain-containing protein" evidence="1">
    <location>
        <begin position="22"/>
        <end position="125"/>
    </location>
</feature>
<dbReference type="InterPro" id="IPR036179">
    <property type="entry name" value="Ig-like_dom_sf"/>
</dbReference>
<dbReference type="InterPro" id="IPR007110">
    <property type="entry name" value="Ig-like_dom"/>
</dbReference>
<evidence type="ECO:0000259" key="2">
    <source>
        <dbReference type="PROSITE" id="PS50835"/>
    </source>
</evidence>
<dbReference type="AlphaFoldDB" id="A0A8C3YHB4"/>
<feature type="signal peptide" evidence="1">
    <location>
        <begin position="1"/>
        <end position="21"/>
    </location>
</feature>
<dbReference type="GeneTree" id="ENSGT00940000153770"/>
<dbReference type="Pfam" id="PF07686">
    <property type="entry name" value="V-set"/>
    <property type="match status" value="1"/>
</dbReference>
<evidence type="ECO:0000256" key="1">
    <source>
        <dbReference type="SAM" id="SignalP"/>
    </source>
</evidence>
<dbReference type="InterPro" id="IPR050150">
    <property type="entry name" value="IgV_Light_Chain"/>
</dbReference>
<keyword evidence="1" id="KW-0732">Signal</keyword>
<keyword evidence="4" id="KW-1185">Reference proteome</keyword>
<evidence type="ECO:0000313" key="3">
    <source>
        <dbReference type="Ensembl" id="ENSCWAP00000014869.1"/>
    </source>
</evidence>